<dbReference type="Gene3D" id="2.180.10.10">
    <property type="entry name" value="RHS repeat-associated core"/>
    <property type="match status" value="1"/>
</dbReference>
<proteinExistence type="predicted"/>
<keyword evidence="2" id="KW-1185">Reference proteome</keyword>
<sequence>MNKNLLLALAFFFIGEGIAISDTYASDLTQGGLVGQVKSVKTTEFTPVLSNKKWIPGEKTSVTVRVYDEKGNMVEETLKDSKEQTFFVTKIQPIEKGKFVEYYSYDENGNIESKESGRLGGQDEVLSMKVFDANDNLQSHTKSQFDKQGNITKITSFDGDDLIATKIYGYDNAKLSFIKVDLEGGEDYVEFYNYDDKGRLVEVKSVSLSGTVLNQLLTVYDEAGNKVSTTFFPSLKESGEHQITKFDKAGRTIELSFYDASNQMVQSEKFEYAPSGLISKAEAYDLINNTLINSYTINYDKFGREFNRVTYDLKGVPNANIETIYKLDKNNNWIEKTEKNKNKIVSIVKREVVYF</sequence>
<organism evidence="1 2">
    <name type="scientific">Bacteroides coprosuis DSM 18011</name>
    <dbReference type="NCBI Taxonomy" id="679937"/>
    <lineage>
        <taxon>Bacteria</taxon>
        <taxon>Pseudomonadati</taxon>
        <taxon>Bacteroidota</taxon>
        <taxon>Bacteroidia</taxon>
        <taxon>Bacteroidales</taxon>
        <taxon>Bacteroidaceae</taxon>
        <taxon>Bacteroides</taxon>
    </lineage>
</organism>
<gene>
    <name evidence="1" type="ORF">Bcop_0024</name>
</gene>
<dbReference type="STRING" id="679937.Bcop_0024"/>
<dbReference type="EMBL" id="CM001167">
    <property type="protein sequence ID" value="EGJ70244.1"/>
    <property type="molecule type" value="Genomic_DNA"/>
</dbReference>
<evidence type="ECO:0000313" key="1">
    <source>
        <dbReference type="EMBL" id="EGJ70244.1"/>
    </source>
</evidence>
<dbReference type="Proteomes" id="UP000018439">
    <property type="component" value="Chromosome"/>
</dbReference>
<evidence type="ECO:0000313" key="2">
    <source>
        <dbReference type="Proteomes" id="UP000018439"/>
    </source>
</evidence>
<reference evidence="1 2" key="1">
    <citation type="journal article" date="2011" name="Stand. Genomic Sci.">
        <title>Non-contiguous finished genome sequence of Bacteroides coprosuis type strain (PC139).</title>
        <authorList>
            <person name="Land M."/>
            <person name="Held B."/>
            <person name="Gronow S."/>
            <person name="Abt B."/>
            <person name="Lucas S."/>
            <person name="Del Rio T.G."/>
            <person name="Nolan M."/>
            <person name="Tice H."/>
            <person name="Cheng J.F."/>
            <person name="Pitluck S."/>
            <person name="Liolios K."/>
            <person name="Pagani I."/>
            <person name="Ivanova N."/>
            <person name="Mavromatis K."/>
            <person name="Mikhailova N."/>
            <person name="Pati A."/>
            <person name="Tapia R."/>
            <person name="Han C."/>
            <person name="Goodwin L."/>
            <person name="Chen A."/>
            <person name="Palaniappan K."/>
            <person name="Hauser L."/>
            <person name="Brambilla E.M."/>
            <person name="Rohde M."/>
            <person name="Goker M."/>
            <person name="Detter J.C."/>
            <person name="Woyke T."/>
            <person name="Bristow J."/>
            <person name="Eisen J.A."/>
            <person name="Markowitz V."/>
            <person name="Hugenholtz P."/>
            <person name="Kyrpides N.C."/>
            <person name="Klenk H.P."/>
            <person name="Lapidus A."/>
        </authorList>
    </citation>
    <scope>NUCLEOTIDE SEQUENCE</scope>
    <source>
        <strain evidence="1 2">DSM 18011</strain>
    </source>
</reference>
<dbReference type="OrthoDB" id="6225685at2"/>
<protein>
    <recommendedName>
        <fullName evidence="3">YD repeat protein</fullName>
    </recommendedName>
</protein>
<dbReference type="HOGENOM" id="CLU_780001_0_0_10"/>
<dbReference type="AlphaFoldDB" id="F3ZNQ5"/>
<evidence type="ECO:0008006" key="3">
    <source>
        <dbReference type="Google" id="ProtNLM"/>
    </source>
</evidence>
<name>F3ZNQ5_9BACE</name>
<accession>F3ZNQ5</accession>